<proteinExistence type="predicted"/>
<dbReference type="AlphaFoldDB" id="A0AAW0FCA8"/>
<organism evidence="1 2">
    <name type="scientific">Cerrena zonata</name>
    <dbReference type="NCBI Taxonomy" id="2478898"/>
    <lineage>
        <taxon>Eukaryota</taxon>
        <taxon>Fungi</taxon>
        <taxon>Dikarya</taxon>
        <taxon>Basidiomycota</taxon>
        <taxon>Agaricomycotina</taxon>
        <taxon>Agaricomycetes</taxon>
        <taxon>Polyporales</taxon>
        <taxon>Cerrenaceae</taxon>
        <taxon>Cerrena</taxon>
    </lineage>
</organism>
<comment type="caution">
    <text evidence="1">The sequence shown here is derived from an EMBL/GenBank/DDBJ whole genome shotgun (WGS) entry which is preliminary data.</text>
</comment>
<sequence>MENEPPSDWDLRFVGGYCIPLAIARDKLCVALNHEFIPPPDSMDHSGPGQEGEAPTLRTHINNYLAGREDLHPCLVFAPTPFSLGYLVILTHSERNTPEGGGDLEENEHSLKVKEFLLTECKLDPEDLEWRCMWKDSVDLAEEKLIPVVQPPQAMFWGATSSVDEFLERIRGFH</sequence>
<evidence type="ECO:0000313" key="1">
    <source>
        <dbReference type="EMBL" id="KAK7676637.1"/>
    </source>
</evidence>
<gene>
    <name evidence="1" type="ORF">QCA50_020380</name>
</gene>
<protein>
    <submittedName>
        <fullName evidence="1">Uncharacterized protein</fullName>
    </submittedName>
</protein>
<accession>A0AAW0FCA8</accession>
<name>A0AAW0FCA8_9APHY</name>
<reference evidence="1 2" key="1">
    <citation type="submission" date="2022-09" db="EMBL/GenBank/DDBJ databases">
        <authorList>
            <person name="Palmer J.M."/>
        </authorList>
    </citation>
    <scope>NUCLEOTIDE SEQUENCE [LARGE SCALE GENOMIC DNA]</scope>
    <source>
        <strain evidence="1 2">DSM 7382</strain>
    </source>
</reference>
<dbReference type="EMBL" id="JASBNA010000109">
    <property type="protein sequence ID" value="KAK7676637.1"/>
    <property type="molecule type" value="Genomic_DNA"/>
</dbReference>
<evidence type="ECO:0000313" key="2">
    <source>
        <dbReference type="Proteomes" id="UP001385951"/>
    </source>
</evidence>
<dbReference type="Proteomes" id="UP001385951">
    <property type="component" value="Unassembled WGS sequence"/>
</dbReference>
<keyword evidence="2" id="KW-1185">Reference proteome</keyword>